<proteinExistence type="predicted"/>
<keyword evidence="3" id="KW-1185">Reference proteome</keyword>
<sequence>MIRGRHFQRGKRDGNPERGRWIKRQRFRKKRQKKTERRSETDTGGIIEKGSAREREGGTYRLREVDK</sequence>
<feature type="non-terminal residue" evidence="2">
    <location>
        <position position="67"/>
    </location>
</feature>
<dbReference type="Proteomes" id="UP000727407">
    <property type="component" value="Unassembled WGS sequence"/>
</dbReference>
<accession>A0A8J4UFY4</accession>
<feature type="compositionally biased region" description="Basic and acidic residues" evidence="1">
    <location>
        <begin position="50"/>
        <end position="67"/>
    </location>
</feature>
<evidence type="ECO:0000256" key="1">
    <source>
        <dbReference type="SAM" id="MobiDB-lite"/>
    </source>
</evidence>
<reference evidence="2" key="1">
    <citation type="submission" date="2020-07" db="EMBL/GenBank/DDBJ databases">
        <title>Clarias magur genome sequencing, assembly and annotation.</title>
        <authorList>
            <person name="Kushwaha B."/>
            <person name="Kumar R."/>
            <person name="Das P."/>
            <person name="Joshi C.G."/>
            <person name="Kumar D."/>
            <person name="Nagpure N.S."/>
            <person name="Pandey M."/>
            <person name="Agarwal S."/>
            <person name="Srivastava S."/>
            <person name="Singh M."/>
            <person name="Sahoo L."/>
            <person name="Jayasankar P."/>
            <person name="Meher P.K."/>
            <person name="Koringa P.G."/>
            <person name="Iquebal M.A."/>
            <person name="Das S.P."/>
            <person name="Bit A."/>
            <person name="Patnaik S."/>
            <person name="Patel N."/>
            <person name="Shah T.M."/>
            <person name="Hinsu A."/>
            <person name="Jena J.K."/>
        </authorList>
    </citation>
    <scope>NUCLEOTIDE SEQUENCE</scope>
    <source>
        <strain evidence="2">CIFAMagur01</strain>
        <tissue evidence="2">Testis</tissue>
    </source>
</reference>
<organism evidence="2 3">
    <name type="scientific">Clarias magur</name>
    <name type="common">Asian catfish</name>
    <name type="synonym">Macropteronotus magur</name>
    <dbReference type="NCBI Taxonomy" id="1594786"/>
    <lineage>
        <taxon>Eukaryota</taxon>
        <taxon>Metazoa</taxon>
        <taxon>Chordata</taxon>
        <taxon>Craniata</taxon>
        <taxon>Vertebrata</taxon>
        <taxon>Euteleostomi</taxon>
        <taxon>Actinopterygii</taxon>
        <taxon>Neopterygii</taxon>
        <taxon>Teleostei</taxon>
        <taxon>Ostariophysi</taxon>
        <taxon>Siluriformes</taxon>
        <taxon>Clariidae</taxon>
        <taxon>Clarias</taxon>
    </lineage>
</organism>
<evidence type="ECO:0000313" key="2">
    <source>
        <dbReference type="EMBL" id="KAF5898719.1"/>
    </source>
</evidence>
<dbReference type="AlphaFoldDB" id="A0A8J4UFY4"/>
<feature type="compositionally biased region" description="Basic residues" evidence="1">
    <location>
        <begin position="21"/>
        <end position="36"/>
    </location>
</feature>
<evidence type="ECO:0000313" key="3">
    <source>
        <dbReference type="Proteomes" id="UP000727407"/>
    </source>
</evidence>
<gene>
    <name evidence="2" type="ORF">DAT39_011547</name>
</gene>
<comment type="caution">
    <text evidence="2">The sequence shown here is derived from an EMBL/GenBank/DDBJ whole genome shotgun (WGS) entry which is preliminary data.</text>
</comment>
<feature type="region of interest" description="Disordered" evidence="1">
    <location>
        <begin position="1"/>
        <end position="67"/>
    </location>
</feature>
<name>A0A8J4UFY4_CLAMG</name>
<feature type="compositionally biased region" description="Basic and acidic residues" evidence="1">
    <location>
        <begin position="10"/>
        <end position="20"/>
    </location>
</feature>
<protein>
    <submittedName>
        <fullName evidence="2">Uncharacterized protein</fullName>
    </submittedName>
</protein>
<dbReference type="EMBL" id="QNUK01000189">
    <property type="protein sequence ID" value="KAF5898719.1"/>
    <property type="molecule type" value="Genomic_DNA"/>
</dbReference>